<comment type="caution">
    <text evidence="2">The sequence shown here is derived from an EMBL/GenBank/DDBJ whole genome shotgun (WGS) entry which is preliminary data.</text>
</comment>
<evidence type="ECO:0000256" key="1">
    <source>
        <dbReference type="SAM" id="MobiDB-lite"/>
    </source>
</evidence>
<protein>
    <submittedName>
        <fullName evidence="2">Uncharacterized protein</fullName>
    </submittedName>
</protein>
<name>A0A1G1VPC7_9BACT</name>
<evidence type="ECO:0000313" key="3">
    <source>
        <dbReference type="Proteomes" id="UP000179069"/>
    </source>
</evidence>
<sequence length="85" mass="9246">MLWDIIAVVPGPACTGNPEVSRHFHPRSGGISLGVPPKAGRLEVTTSQVEDVPGPTWQAGSGRRIRDRTEGYDPPALKLRRGKQY</sequence>
<reference evidence="2 3" key="1">
    <citation type="journal article" date="2016" name="Nat. Commun.">
        <title>Thousands of microbial genomes shed light on interconnected biogeochemical processes in an aquifer system.</title>
        <authorList>
            <person name="Anantharaman K."/>
            <person name="Brown C.T."/>
            <person name="Hug L.A."/>
            <person name="Sharon I."/>
            <person name="Castelle C.J."/>
            <person name="Probst A.J."/>
            <person name="Thomas B.C."/>
            <person name="Singh A."/>
            <person name="Wilkins M.J."/>
            <person name="Karaoz U."/>
            <person name="Brodie E.L."/>
            <person name="Williams K.H."/>
            <person name="Hubbard S.S."/>
            <person name="Banfield J.F."/>
        </authorList>
    </citation>
    <scope>NUCLEOTIDE SEQUENCE [LARGE SCALE GENOMIC DNA]</scope>
</reference>
<dbReference type="Proteomes" id="UP000179069">
    <property type="component" value="Unassembled WGS sequence"/>
</dbReference>
<organism evidence="2 3">
    <name type="scientific">Candidatus Chisholmbacteria bacterium RIFCSPHIGHO2_01_FULL_49_18</name>
    <dbReference type="NCBI Taxonomy" id="1797590"/>
    <lineage>
        <taxon>Bacteria</taxon>
        <taxon>Candidatus Chisholmiibacteriota</taxon>
    </lineage>
</organism>
<dbReference type="EMBL" id="MHCI01000005">
    <property type="protein sequence ID" value="OGY17213.1"/>
    <property type="molecule type" value="Genomic_DNA"/>
</dbReference>
<dbReference type="AlphaFoldDB" id="A0A1G1VPC7"/>
<evidence type="ECO:0000313" key="2">
    <source>
        <dbReference type="EMBL" id="OGY17213.1"/>
    </source>
</evidence>
<feature type="region of interest" description="Disordered" evidence="1">
    <location>
        <begin position="44"/>
        <end position="85"/>
    </location>
</feature>
<gene>
    <name evidence="2" type="ORF">A2785_04320</name>
</gene>
<accession>A0A1G1VPC7</accession>
<proteinExistence type="predicted"/>